<dbReference type="GO" id="GO:0006402">
    <property type="term" value="P:mRNA catabolic process"/>
    <property type="evidence" value="ECO:0007669"/>
    <property type="project" value="InterPro"/>
</dbReference>
<dbReference type="GO" id="GO:0003723">
    <property type="term" value="F:RNA binding"/>
    <property type="evidence" value="ECO:0007669"/>
    <property type="project" value="InterPro"/>
</dbReference>
<evidence type="ECO:0000256" key="1">
    <source>
        <dbReference type="ARBA" id="ARBA00023159"/>
    </source>
</evidence>
<geneLocation type="plasmid" evidence="2 3">
    <name>pLPL</name>
</geneLocation>
<reference evidence="2 3" key="1">
    <citation type="journal article" date="2004" name="Nat. Genet.">
        <title>Evidence in the Legionella pneumophila genome for exploitation of host cell functions and high genome plasticity.</title>
        <authorList>
            <person name="Cazalet C."/>
            <person name="Rusniok C."/>
            <person name="Bruggemann H."/>
            <person name="Zidane N."/>
            <person name="Magnier A."/>
            <person name="Ma L."/>
            <person name="Tichit M."/>
            <person name="Jarraud S."/>
            <person name="Bouchier C."/>
            <person name="Vandenesch F."/>
            <person name="Kunst F."/>
            <person name="Etienne J."/>
            <person name="Glaser P."/>
            <person name="Buchrieser C."/>
        </authorList>
    </citation>
    <scope>NUCLEOTIDE SEQUENCE [LARGE SCALE GENOMIC DNA]</scope>
    <source>
        <strain evidence="2 3">Lens</strain>
        <plasmid evidence="3">Plasmid pLPL</plasmid>
    </source>
</reference>
<dbReference type="KEGG" id="lpf:plpl0012"/>
<dbReference type="SUPFAM" id="SSF117130">
    <property type="entry name" value="CsrA-like"/>
    <property type="match status" value="1"/>
</dbReference>
<evidence type="ECO:0000313" key="2">
    <source>
        <dbReference type="EMBL" id="CAH17331.1"/>
    </source>
</evidence>
<dbReference type="InterPro" id="IPR003751">
    <property type="entry name" value="CsrA"/>
</dbReference>
<dbReference type="EMBL" id="CR628339">
    <property type="protein sequence ID" value="CAH17331.1"/>
    <property type="molecule type" value="Genomic_DNA"/>
</dbReference>
<name>Q5WRZ5_LEGPL</name>
<dbReference type="RefSeq" id="WP_011212603.1">
    <property type="nucleotide sequence ID" value="NC_006366.1"/>
</dbReference>
<accession>Q5WRZ5</accession>
<proteinExistence type="predicted"/>
<keyword evidence="2" id="KW-0614">Plasmid</keyword>
<sequence>MLILERRVGETVAIENKVFCMVLDHQLDGQLKLAFDAPECVPFHRFEIQEGS</sequence>
<dbReference type="Proteomes" id="UP000002517">
    <property type="component" value="Plasmid pLPL"/>
</dbReference>
<dbReference type="Pfam" id="PF02599">
    <property type="entry name" value="CsrA"/>
    <property type="match status" value="1"/>
</dbReference>
<dbReference type="AlphaFoldDB" id="Q5WRZ5"/>
<keyword evidence="1" id="KW-0010">Activator</keyword>
<dbReference type="HOGENOM" id="CLU_164837_2_1_6"/>
<evidence type="ECO:0000313" key="3">
    <source>
        <dbReference type="Proteomes" id="UP000002517"/>
    </source>
</evidence>
<dbReference type="GO" id="GO:0006109">
    <property type="term" value="P:regulation of carbohydrate metabolic process"/>
    <property type="evidence" value="ECO:0007669"/>
    <property type="project" value="InterPro"/>
</dbReference>
<organism evidence="2 3">
    <name type="scientific">Legionella pneumophila (strain Lens)</name>
    <dbReference type="NCBI Taxonomy" id="297245"/>
    <lineage>
        <taxon>Bacteria</taxon>
        <taxon>Pseudomonadati</taxon>
        <taxon>Pseudomonadota</taxon>
        <taxon>Gammaproteobacteria</taxon>
        <taxon>Legionellales</taxon>
        <taxon>Legionellaceae</taxon>
        <taxon>Legionella</taxon>
    </lineage>
</organism>
<gene>
    <name evidence="2" type="ordered locus">plpl0012</name>
</gene>
<dbReference type="InterPro" id="IPR036107">
    <property type="entry name" value="CsrA_sf"/>
</dbReference>
<protein>
    <recommendedName>
        <fullName evidence="4">Carbon storage regulator</fullName>
    </recommendedName>
</protein>
<dbReference type="Gene3D" id="2.60.40.4380">
    <property type="entry name" value="Translational regulator CsrA"/>
    <property type="match status" value="1"/>
</dbReference>
<evidence type="ECO:0008006" key="4">
    <source>
        <dbReference type="Google" id="ProtNLM"/>
    </source>
</evidence>